<keyword evidence="2" id="KW-1185">Reference proteome</keyword>
<reference evidence="1 2" key="1">
    <citation type="submission" date="2018-07" db="EMBL/GenBank/DDBJ databases">
        <title>Genomic Encyclopedia of Type Strains, Phase III (KMG-III): the genomes of soil and plant-associated and newly described type strains.</title>
        <authorList>
            <person name="Whitman W."/>
        </authorList>
    </citation>
    <scope>NUCLEOTIDE SEQUENCE [LARGE SCALE GENOMIC DNA]</scope>
    <source>
        <strain evidence="1 2">31-25a</strain>
    </source>
</reference>
<accession>A0A368Z1Z3</accession>
<dbReference type="OrthoDB" id="8117379at2"/>
<dbReference type="RefSeq" id="WP_114428949.1">
    <property type="nucleotide sequence ID" value="NZ_QPJM01000002.1"/>
</dbReference>
<comment type="caution">
    <text evidence="1">The sequence shown here is derived from an EMBL/GenBank/DDBJ whole genome shotgun (WGS) entry which is preliminary data.</text>
</comment>
<evidence type="ECO:0000313" key="1">
    <source>
        <dbReference type="EMBL" id="RCW86473.1"/>
    </source>
</evidence>
<evidence type="ECO:0000313" key="2">
    <source>
        <dbReference type="Proteomes" id="UP000253324"/>
    </source>
</evidence>
<organism evidence="1 2">
    <name type="scientific">Phyllobacterium bourgognense</name>
    <dbReference type="NCBI Taxonomy" id="314236"/>
    <lineage>
        <taxon>Bacteria</taxon>
        <taxon>Pseudomonadati</taxon>
        <taxon>Pseudomonadota</taxon>
        <taxon>Alphaproteobacteria</taxon>
        <taxon>Hyphomicrobiales</taxon>
        <taxon>Phyllobacteriaceae</taxon>
        <taxon>Phyllobacterium</taxon>
    </lineage>
</organism>
<protein>
    <submittedName>
        <fullName evidence="1">Uncharacterized protein</fullName>
    </submittedName>
</protein>
<dbReference type="EMBL" id="QPJM01000002">
    <property type="protein sequence ID" value="RCW86473.1"/>
    <property type="molecule type" value="Genomic_DNA"/>
</dbReference>
<sequence length="73" mass="8111">MRIASPRSAEDDEQREAEWREALRDQFLDKVSSKEMYAIAQDALAAGWGLQEVQRAIDALVEDKAREAGAGSC</sequence>
<gene>
    <name evidence="1" type="ORF">C7476_102454</name>
</gene>
<dbReference type="AlphaFoldDB" id="A0A368Z1Z3"/>
<name>A0A368Z1Z3_9HYPH</name>
<proteinExistence type="predicted"/>
<dbReference type="Proteomes" id="UP000253324">
    <property type="component" value="Unassembled WGS sequence"/>
</dbReference>